<feature type="transmembrane region" description="Helical" evidence="1">
    <location>
        <begin position="35"/>
        <end position="56"/>
    </location>
</feature>
<accession>A0A6N7XEY4</accession>
<dbReference type="AlphaFoldDB" id="A0A6N7XEY4"/>
<sequence length="61" mass="6696">MNKKFNISLAILQIITGILGAVVFVKGILNHGELTMTIMSLILMVLGLILGFKGLYNIKKH</sequence>
<name>A0A6N7XEY4_9FIRM</name>
<evidence type="ECO:0000256" key="1">
    <source>
        <dbReference type="SAM" id="Phobius"/>
    </source>
</evidence>
<keyword evidence="3" id="KW-1185">Reference proteome</keyword>
<organism evidence="2 3">
    <name type="scientific">Peptostreptococcus porci</name>
    <dbReference type="NCBI Taxonomy" id="2652282"/>
    <lineage>
        <taxon>Bacteria</taxon>
        <taxon>Bacillati</taxon>
        <taxon>Bacillota</taxon>
        <taxon>Clostridia</taxon>
        <taxon>Peptostreptococcales</taxon>
        <taxon>Peptostreptococcaceae</taxon>
        <taxon>Peptostreptococcus</taxon>
    </lineage>
</organism>
<dbReference type="Proteomes" id="UP000440713">
    <property type="component" value="Unassembled WGS sequence"/>
</dbReference>
<dbReference type="RefSeq" id="WP_154537252.1">
    <property type="nucleotide sequence ID" value="NZ_JAXDWS010000005.1"/>
</dbReference>
<protein>
    <submittedName>
        <fullName evidence="2">Uncharacterized protein</fullName>
    </submittedName>
</protein>
<evidence type="ECO:0000313" key="2">
    <source>
        <dbReference type="EMBL" id="MST61877.1"/>
    </source>
</evidence>
<keyword evidence="1" id="KW-1133">Transmembrane helix</keyword>
<feature type="transmembrane region" description="Helical" evidence="1">
    <location>
        <begin position="7"/>
        <end position="29"/>
    </location>
</feature>
<dbReference type="EMBL" id="VUNE01000001">
    <property type="protein sequence ID" value="MST61877.1"/>
    <property type="molecule type" value="Genomic_DNA"/>
</dbReference>
<proteinExistence type="predicted"/>
<evidence type="ECO:0000313" key="3">
    <source>
        <dbReference type="Proteomes" id="UP000440713"/>
    </source>
</evidence>
<gene>
    <name evidence="2" type="ORF">FYJ71_02675</name>
</gene>
<keyword evidence="1" id="KW-0812">Transmembrane</keyword>
<keyword evidence="1" id="KW-0472">Membrane</keyword>
<comment type="caution">
    <text evidence="2">The sequence shown here is derived from an EMBL/GenBank/DDBJ whole genome shotgun (WGS) entry which is preliminary data.</text>
</comment>
<reference evidence="2 3" key="1">
    <citation type="submission" date="2019-08" db="EMBL/GenBank/DDBJ databases">
        <title>In-depth cultivation of the pig gut microbiome towards novel bacterial diversity and tailored functional studies.</title>
        <authorList>
            <person name="Wylensek D."/>
            <person name="Hitch T.C.A."/>
            <person name="Clavel T."/>
        </authorList>
    </citation>
    <scope>NUCLEOTIDE SEQUENCE [LARGE SCALE GENOMIC DNA]</scope>
    <source>
        <strain evidence="2 3">WCA-SAB-591-4A-A</strain>
    </source>
</reference>